<dbReference type="EMBL" id="JAPJZI010000001">
    <property type="protein sequence ID" value="MDA5401107.1"/>
    <property type="molecule type" value="Genomic_DNA"/>
</dbReference>
<feature type="region of interest" description="Disordered" evidence="5">
    <location>
        <begin position="474"/>
        <end position="632"/>
    </location>
</feature>
<dbReference type="Gene3D" id="1.25.40.10">
    <property type="entry name" value="Tetratricopeptide repeat domain"/>
    <property type="match status" value="1"/>
</dbReference>
<keyword evidence="2 6" id="KW-0812">Transmembrane</keyword>
<evidence type="ECO:0000256" key="1">
    <source>
        <dbReference type="ARBA" id="ARBA00004370"/>
    </source>
</evidence>
<feature type="compositionally biased region" description="Basic and acidic residues" evidence="5">
    <location>
        <begin position="567"/>
        <end position="603"/>
    </location>
</feature>
<evidence type="ECO:0000256" key="2">
    <source>
        <dbReference type="ARBA" id="ARBA00022692"/>
    </source>
</evidence>
<evidence type="ECO:0000313" key="8">
    <source>
        <dbReference type="EMBL" id="MDA5401107.1"/>
    </source>
</evidence>
<dbReference type="InterPro" id="IPR011990">
    <property type="entry name" value="TPR-like_helical_dom_sf"/>
</dbReference>
<feature type="compositionally biased region" description="Basic and acidic residues" evidence="5">
    <location>
        <begin position="610"/>
        <end position="632"/>
    </location>
</feature>
<dbReference type="Pfam" id="PF07219">
    <property type="entry name" value="HemY_N"/>
    <property type="match status" value="1"/>
</dbReference>
<feature type="compositionally biased region" description="Basic and acidic residues" evidence="5">
    <location>
        <begin position="503"/>
        <end position="515"/>
    </location>
</feature>
<keyword evidence="4 6" id="KW-0472">Membrane</keyword>
<comment type="caution">
    <text evidence="8">The sequence shown here is derived from an EMBL/GenBank/DDBJ whole genome shotgun (WGS) entry which is preliminary data.</text>
</comment>
<feature type="compositionally biased region" description="Acidic residues" evidence="5">
    <location>
        <begin position="474"/>
        <end position="497"/>
    </location>
</feature>
<gene>
    <name evidence="8" type="ORF">OQ273_21215</name>
</gene>
<keyword evidence="3 6" id="KW-1133">Transmembrane helix</keyword>
<feature type="compositionally biased region" description="Low complexity" evidence="5">
    <location>
        <begin position="554"/>
        <end position="563"/>
    </location>
</feature>
<proteinExistence type="predicted"/>
<keyword evidence="9" id="KW-1185">Reference proteome</keyword>
<dbReference type="Proteomes" id="UP001151234">
    <property type="component" value="Unassembled WGS sequence"/>
</dbReference>
<dbReference type="InterPro" id="IPR010817">
    <property type="entry name" value="HemY_N"/>
</dbReference>
<feature type="transmembrane region" description="Helical" evidence="6">
    <location>
        <begin position="83"/>
        <end position="101"/>
    </location>
</feature>
<evidence type="ECO:0000256" key="3">
    <source>
        <dbReference type="ARBA" id="ARBA00022989"/>
    </source>
</evidence>
<evidence type="ECO:0000256" key="5">
    <source>
        <dbReference type="SAM" id="MobiDB-lite"/>
    </source>
</evidence>
<dbReference type="AlphaFoldDB" id="A0A9X3ZIV5"/>
<reference evidence="8" key="1">
    <citation type="submission" date="2022-11" db="EMBL/GenBank/DDBJ databases">
        <title>Draft genome sequence of Hoeflea poritis E7-10 and Hoeflea prorocentri PM5-8, separated from scleractinian coral Porites lutea and marine dinoflagellate.</title>
        <authorList>
            <person name="Zhang G."/>
            <person name="Wei Q."/>
            <person name="Cai L."/>
        </authorList>
    </citation>
    <scope>NUCLEOTIDE SEQUENCE</scope>
    <source>
        <strain evidence="8">PM5-8</strain>
    </source>
</reference>
<name>A0A9X3ZIV5_9HYPH</name>
<protein>
    <submittedName>
        <fullName evidence="8">Heme biosynthesis protein HemY</fullName>
    </submittedName>
</protein>
<organism evidence="8 9">
    <name type="scientific">Hoeflea prorocentri</name>
    <dbReference type="NCBI Taxonomy" id="1922333"/>
    <lineage>
        <taxon>Bacteria</taxon>
        <taxon>Pseudomonadati</taxon>
        <taxon>Pseudomonadota</taxon>
        <taxon>Alphaproteobacteria</taxon>
        <taxon>Hyphomicrobiales</taxon>
        <taxon>Rhizobiaceae</taxon>
        <taxon>Hoeflea</taxon>
    </lineage>
</organism>
<evidence type="ECO:0000259" key="7">
    <source>
        <dbReference type="Pfam" id="PF07219"/>
    </source>
</evidence>
<feature type="transmembrane region" description="Helical" evidence="6">
    <location>
        <begin position="43"/>
        <end position="62"/>
    </location>
</feature>
<dbReference type="SUPFAM" id="SSF48452">
    <property type="entry name" value="TPR-like"/>
    <property type="match status" value="1"/>
</dbReference>
<sequence length="632" mass="68746">MIRLLIYIALVLILGFGFAWLADRPGSLSITWQGQLIEMSLMVAVSGIVGLIAIIMIGWWLIRTIVASPHLMSRYFRARKRDRGYQALSTGLIAAGAGDAATARKMTQRTMGLLSADQEPLIHLLDAQTDLIEGKNDSARAKFEAMVEDPETRELGLRGLYLEARRLGAMEAAQHYAEEAAEKAPHLPWAAEAALGFRSASGDWDDAIRLLEKQRVARVLAKVEADRKKAVLLTARAMQRLDGGEVAGARTDGVEANKLAPDLVPAALIAAQALYRENSLRKGSRILEKMWKSEPHPDVADAYIRARPGDSTHDRLKRAQKLEGFKRNHVEALYAVARAALDAQEFSLAREKAEAAVRVRASEGVFLLLADIEEAETGDQGRVRHWLAQAVRAPRDPAWTADGYVADHWAPVSPVTGKLDAFEWKVPVEQIAGPVEDADARHTNAEQALKSLPPLAASAPVVEEPVAPEPVIEIEPEPVPEDPPAEPEVAAEPEIEPAQEPAPEPKPEEPVKPDVSEAEVIEEPAVEKQDIVAETPPRVQETEPLANGKDAEPVAEPAATEVPVKPDVIETVEKEPAVEKAASEGETHIVTDAVGADKDKAREAAFLAKPPDDPGVKEGAEPEEPKSRFRLF</sequence>
<dbReference type="PIRSF" id="PIRSF031802">
    <property type="entry name" value="UCP031802"/>
    <property type="match status" value="1"/>
</dbReference>
<evidence type="ECO:0000256" key="4">
    <source>
        <dbReference type="ARBA" id="ARBA00023136"/>
    </source>
</evidence>
<dbReference type="InterPro" id="IPR016982">
    <property type="entry name" value="Mms48"/>
</dbReference>
<evidence type="ECO:0000313" key="9">
    <source>
        <dbReference type="Proteomes" id="UP001151234"/>
    </source>
</evidence>
<comment type="subcellular location">
    <subcellularLocation>
        <location evidence="1">Membrane</location>
    </subcellularLocation>
</comment>
<accession>A0A9X3ZIV5</accession>
<dbReference type="GO" id="GO:0016020">
    <property type="term" value="C:membrane"/>
    <property type="evidence" value="ECO:0007669"/>
    <property type="project" value="UniProtKB-SubCell"/>
</dbReference>
<feature type="domain" description="HemY N-terminal" evidence="7">
    <location>
        <begin position="26"/>
        <end position="130"/>
    </location>
</feature>
<evidence type="ECO:0000256" key="6">
    <source>
        <dbReference type="SAM" id="Phobius"/>
    </source>
</evidence>